<protein>
    <recommendedName>
        <fullName evidence="7">GRF-type domain-containing protein</fullName>
    </recommendedName>
</protein>
<dbReference type="AlphaFoldDB" id="A0A0E0JVP1"/>
<dbReference type="GO" id="GO:0008270">
    <property type="term" value="F:zinc ion binding"/>
    <property type="evidence" value="ECO:0007669"/>
    <property type="project" value="UniProtKB-KW"/>
</dbReference>
<evidence type="ECO:0000256" key="6">
    <source>
        <dbReference type="SAM" id="MobiDB-lite"/>
    </source>
</evidence>
<organism evidence="8">
    <name type="scientific">Oryza punctata</name>
    <name type="common">Red rice</name>
    <dbReference type="NCBI Taxonomy" id="4537"/>
    <lineage>
        <taxon>Eukaryota</taxon>
        <taxon>Viridiplantae</taxon>
        <taxon>Streptophyta</taxon>
        <taxon>Embryophyta</taxon>
        <taxon>Tracheophyta</taxon>
        <taxon>Spermatophyta</taxon>
        <taxon>Magnoliopsida</taxon>
        <taxon>Liliopsida</taxon>
        <taxon>Poales</taxon>
        <taxon>Poaceae</taxon>
        <taxon>BOP clade</taxon>
        <taxon>Oryzoideae</taxon>
        <taxon>Oryzeae</taxon>
        <taxon>Oryzinae</taxon>
        <taxon>Oryza</taxon>
    </lineage>
</organism>
<feature type="region of interest" description="Disordered" evidence="6">
    <location>
        <begin position="1"/>
        <end position="20"/>
    </location>
</feature>
<feature type="compositionally biased region" description="Low complexity" evidence="6">
    <location>
        <begin position="1"/>
        <end position="17"/>
    </location>
</feature>
<feature type="coiled-coil region" evidence="5">
    <location>
        <begin position="81"/>
        <end position="108"/>
    </location>
</feature>
<evidence type="ECO:0000259" key="7">
    <source>
        <dbReference type="PROSITE" id="PS51999"/>
    </source>
</evidence>
<dbReference type="HOGENOM" id="CLU_088072_1_0_1"/>
<dbReference type="Proteomes" id="UP000026962">
    <property type="component" value="Chromosome 2"/>
</dbReference>
<evidence type="ECO:0000313" key="8">
    <source>
        <dbReference type="EnsemblPlants" id="OPUNC02G03390.1"/>
    </source>
</evidence>
<keyword evidence="9" id="KW-1185">Reference proteome</keyword>
<evidence type="ECO:0000256" key="5">
    <source>
        <dbReference type="SAM" id="Coils"/>
    </source>
</evidence>
<evidence type="ECO:0000256" key="1">
    <source>
        <dbReference type="ARBA" id="ARBA00022723"/>
    </source>
</evidence>
<dbReference type="Gramene" id="OPUNC02G03390.1">
    <property type="protein sequence ID" value="OPUNC02G03390.1"/>
    <property type="gene ID" value="OPUNC02G03390"/>
</dbReference>
<keyword evidence="3" id="KW-0862">Zinc</keyword>
<dbReference type="PANTHER" id="PTHR33248">
    <property type="entry name" value="ZINC ION-BINDING PROTEIN"/>
    <property type="match status" value="1"/>
</dbReference>
<proteinExistence type="predicted"/>
<feature type="domain" description="GRF-type" evidence="7">
    <location>
        <begin position="36"/>
        <end position="76"/>
    </location>
</feature>
<reference evidence="8" key="2">
    <citation type="submission" date="2018-05" db="EMBL/GenBank/DDBJ databases">
        <title>OpunRS2 (Oryza punctata Reference Sequence Version 2).</title>
        <authorList>
            <person name="Zhang J."/>
            <person name="Kudrna D."/>
            <person name="Lee S."/>
            <person name="Talag J."/>
            <person name="Welchert J."/>
            <person name="Wing R.A."/>
        </authorList>
    </citation>
    <scope>NUCLEOTIDE SEQUENCE [LARGE SCALE GENOMIC DNA]</scope>
</reference>
<sequence>MASNCSDWSSGSSHPSSRAPIPTRVGPYDYQSAVMCRCGAKVARWISWSVDNPGRRYYRCRNWGAGCDFFDWYEPATSSFLRELLNDLREAVLSLRREKNELQRCVEELRPKVEEQCLELGVAMNEVAQLRLVAADNEANMAAMRASVEDGNSSRSPSRWLKLTSMTMRLLEDTNSCGRAPDSRL</sequence>
<keyword evidence="2 4" id="KW-0863">Zinc-finger</keyword>
<evidence type="ECO:0000313" key="9">
    <source>
        <dbReference type="Proteomes" id="UP000026962"/>
    </source>
</evidence>
<accession>A0A0E0JVP1</accession>
<dbReference type="InterPro" id="IPR010666">
    <property type="entry name" value="Znf_GRF"/>
</dbReference>
<keyword evidence="1" id="KW-0479">Metal-binding</keyword>
<dbReference type="PROSITE" id="PS51999">
    <property type="entry name" value="ZF_GRF"/>
    <property type="match status" value="1"/>
</dbReference>
<evidence type="ECO:0000256" key="3">
    <source>
        <dbReference type="ARBA" id="ARBA00022833"/>
    </source>
</evidence>
<dbReference type="OMA" id="VWEANDC"/>
<evidence type="ECO:0000256" key="2">
    <source>
        <dbReference type="ARBA" id="ARBA00022771"/>
    </source>
</evidence>
<dbReference type="EnsemblPlants" id="OPUNC02G03390.1">
    <property type="protein sequence ID" value="OPUNC02G03390.1"/>
    <property type="gene ID" value="OPUNC02G03390"/>
</dbReference>
<keyword evidence="5" id="KW-0175">Coiled coil</keyword>
<reference evidence="8" key="1">
    <citation type="submission" date="2015-04" db="UniProtKB">
        <authorList>
            <consortium name="EnsemblPlants"/>
        </authorList>
    </citation>
    <scope>IDENTIFICATION</scope>
</reference>
<name>A0A0E0JVP1_ORYPU</name>
<evidence type="ECO:0000256" key="4">
    <source>
        <dbReference type="PROSITE-ProRule" id="PRU01343"/>
    </source>
</evidence>